<dbReference type="eggNOG" id="COG0330">
    <property type="taxonomic scope" value="Bacteria"/>
</dbReference>
<dbReference type="InterPro" id="IPR001107">
    <property type="entry name" value="Band_7"/>
</dbReference>
<dbReference type="GO" id="GO:0005886">
    <property type="term" value="C:plasma membrane"/>
    <property type="evidence" value="ECO:0007669"/>
    <property type="project" value="InterPro"/>
</dbReference>
<feature type="transmembrane region" description="Helical" evidence="3">
    <location>
        <begin position="16"/>
        <end position="41"/>
    </location>
</feature>
<keyword evidence="3" id="KW-1133">Transmembrane helix</keyword>
<dbReference type="SMART" id="SM00244">
    <property type="entry name" value="PHB"/>
    <property type="match status" value="1"/>
</dbReference>
<dbReference type="Proteomes" id="UP000025229">
    <property type="component" value="Chromosome"/>
</dbReference>
<dbReference type="RefSeq" id="WP_084264032.1">
    <property type="nucleotide sequence ID" value="NZ_CP007514.1"/>
</dbReference>
<dbReference type="EMBL" id="JAWXXX010000001">
    <property type="protein sequence ID" value="MDX5892958.1"/>
    <property type="molecule type" value="Genomic_DNA"/>
</dbReference>
<protein>
    <submittedName>
        <fullName evidence="5">SPFH domain / Band 7 family</fullName>
    </submittedName>
    <submittedName>
        <fullName evidence="6">Slipin family protein</fullName>
    </submittedName>
</protein>
<gene>
    <name evidence="5" type="ORF">RradSPS_0262</name>
    <name evidence="6" type="ORF">SIL72_02835</name>
</gene>
<dbReference type="AlphaFoldDB" id="A0A023X0N4"/>
<dbReference type="CDD" id="cd08826">
    <property type="entry name" value="SPFH_eoslipins_u1"/>
    <property type="match status" value="1"/>
</dbReference>
<evidence type="ECO:0000313" key="6">
    <source>
        <dbReference type="EMBL" id="MDX5892958.1"/>
    </source>
</evidence>
<dbReference type="PATRIC" id="fig|42256.3.peg.265"/>
<evidence type="ECO:0000313" key="7">
    <source>
        <dbReference type="Proteomes" id="UP000025229"/>
    </source>
</evidence>
<dbReference type="PRINTS" id="PR00721">
    <property type="entry name" value="STOMATIN"/>
</dbReference>
<evidence type="ECO:0000256" key="1">
    <source>
        <dbReference type="ARBA" id="ARBA00008164"/>
    </source>
</evidence>
<dbReference type="PANTHER" id="PTHR10264:SF19">
    <property type="entry name" value="AT06885P-RELATED"/>
    <property type="match status" value="1"/>
</dbReference>
<sequence length="334" mass="37007">MGATGQGLALLQGLGFGIGAIGIVFILIVLVVILLSAVRIVKEYERGVIFRLGRVQGGPKGPGLFLLYPFIDNMVKIDLRTVTMDVPPQDVITRDNVPARVNAVIYFKVIDPNKSVVEVENHVLATSQISQTTLRSVLGQKDLDDLLTNREAINNELQRIIDDQTDPWGVKVSVVEVKDVEIPQQMQRAMARQAESERDRRARIITAEGEFQASQRLREAADRLESPTALQLRLFQTMGEIAVNQNSTIILPIPIDLIKPFMKAMGEGPEETGTANGSSRPRREESSASLAEEGIEGVADIEEIEGLETREDGEERGEDEKARSEESEEARRRR</sequence>
<keyword evidence="3" id="KW-0812">Transmembrane</keyword>
<dbReference type="InterPro" id="IPR036013">
    <property type="entry name" value="Band_7/SPFH_dom_sf"/>
</dbReference>
<evidence type="ECO:0000259" key="4">
    <source>
        <dbReference type="SMART" id="SM00244"/>
    </source>
</evidence>
<keyword evidence="3" id="KW-0472">Membrane</keyword>
<proteinExistence type="inferred from homology"/>
<feature type="region of interest" description="Disordered" evidence="2">
    <location>
        <begin position="265"/>
        <end position="334"/>
    </location>
</feature>
<evidence type="ECO:0000256" key="2">
    <source>
        <dbReference type="SAM" id="MobiDB-lite"/>
    </source>
</evidence>
<dbReference type="STRING" id="42256.RradSPS_0262"/>
<comment type="similarity">
    <text evidence="1">Belongs to the band 7/mec-2 family.</text>
</comment>
<dbReference type="EMBL" id="CP007514">
    <property type="protein sequence ID" value="AHY45545.1"/>
    <property type="molecule type" value="Genomic_DNA"/>
</dbReference>
<feature type="compositionally biased region" description="Acidic residues" evidence="2">
    <location>
        <begin position="293"/>
        <end position="317"/>
    </location>
</feature>
<dbReference type="InterPro" id="IPR001972">
    <property type="entry name" value="Stomatin_HflK_fam"/>
</dbReference>
<dbReference type="Gene3D" id="3.30.479.30">
    <property type="entry name" value="Band 7 domain"/>
    <property type="match status" value="1"/>
</dbReference>
<evidence type="ECO:0000256" key="3">
    <source>
        <dbReference type="SAM" id="Phobius"/>
    </source>
</evidence>
<dbReference type="PANTHER" id="PTHR10264">
    <property type="entry name" value="BAND 7 PROTEIN-RELATED"/>
    <property type="match status" value="1"/>
</dbReference>
<organism evidence="5 7">
    <name type="scientific">Rubrobacter radiotolerans</name>
    <name type="common">Arthrobacter radiotolerans</name>
    <dbReference type="NCBI Taxonomy" id="42256"/>
    <lineage>
        <taxon>Bacteria</taxon>
        <taxon>Bacillati</taxon>
        <taxon>Actinomycetota</taxon>
        <taxon>Rubrobacteria</taxon>
        <taxon>Rubrobacterales</taxon>
        <taxon>Rubrobacteraceae</taxon>
        <taxon>Rubrobacter</taxon>
    </lineage>
</organism>
<dbReference type="KEGG" id="rrd:RradSPS_0262"/>
<dbReference type="HOGENOM" id="CLU_024949_2_0_11"/>
<dbReference type="SUPFAM" id="SSF117892">
    <property type="entry name" value="Band 7/SPFH domain"/>
    <property type="match status" value="1"/>
</dbReference>
<accession>A0A023X0N4</accession>
<name>A0A023X0N4_RUBRA</name>
<keyword evidence="7" id="KW-1185">Reference proteome</keyword>
<dbReference type="InterPro" id="IPR043202">
    <property type="entry name" value="Band-7_stomatin-like"/>
</dbReference>
<reference evidence="6" key="2">
    <citation type="submission" date="2023-11" db="EMBL/GenBank/DDBJ databases">
        <title>MicrobeMod: A computational toolkit for identifying prokaryotic methylation and restriction-modification with nanopore sequencing.</title>
        <authorList>
            <person name="Crits-Christoph A."/>
            <person name="Kang S.C."/>
            <person name="Lee H."/>
            <person name="Ostrov N."/>
        </authorList>
    </citation>
    <scope>NUCLEOTIDE SEQUENCE</scope>
    <source>
        <strain evidence="6">ATCC 51242</strain>
    </source>
</reference>
<feature type="domain" description="Band 7" evidence="4">
    <location>
        <begin position="36"/>
        <end position="194"/>
    </location>
</feature>
<dbReference type="GO" id="GO:0098552">
    <property type="term" value="C:side of membrane"/>
    <property type="evidence" value="ECO:0007669"/>
    <property type="project" value="UniProtKB-ARBA"/>
</dbReference>
<dbReference type="FunFam" id="3.30.479.30:FF:000004">
    <property type="entry name" value="Putative membrane protease family, stomatin"/>
    <property type="match status" value="1"/>
</dbReference>
<evidence type="ECO:0000313" key="5">
    <source>
        <dbReference type="EMBL" id="AHY45545.1"/>
    </source>
</evidence>
<dbReference type="Gene3D" id="6.10.250.2090">
    <property type="match status" value="1"/>
</dbReference>
<reference evidence="5 7" key="1">
    <citation type="submission" date="2014-03" db="EMBL/GenBank/DDBJ databases">
        <title>Complete genome sequence of the Radio-Resistant Rubrobacter radiotolerans RSPS-4.</title>
        <authorList>
            <person name="Egas C.C."/>
            <person name="Barroso C.C."/>
            <person name="Froufe H.J.C."/>
            <person name="Pacheco J.J."/>
            <person name="Albuquerque L.L."/>
            <person name="da Costa M.M.S."/>
        </authorList>
    </citation>
    <scope>NUCLEOTIDE SEQUENCE [LARGE SCALE GENOMIC DNA]</scope>
    <source>
        <strain evidence="5 7">RSPS-4</strain>
    </source>
</reference>
<feature type="compositionally biased region" description="Basic and acidic residues" evidence="2">
    <location>
        <begin position="318"/>
        <end position="334"/>
    </location>
</feature>
<dbReference type="Pfam" id="PF01145">
    <property type="entry name" value="Band_7"/>
    <property type="match status" value="1"/>
</dbReference>
<dbReference type="Proteomes" id="UP001281130">
    <property type="component" value="Unassembled WGS sequence"/>
</dbReference>